<dbReference type="SMART" id="SM00347">
    <property type="entry name" value="HTH_MARR"/>
    <property type="match status" value="1"/>
</dbReference>
<dbReference type="GO" id="GO:0003700">
    <property type="term" value="F:DNA-binding transcription factor activity"/>
    <property type="evidence" value="ECO:0007669"/>
    <property type="project" value="InterPro"/>
</dbReference>
<dbReference type="InterPro" id="IPR039422">
    <property type="entry name" value="MarR/SlyA-like"/>
</dbReference>
<reference evidence="5 6" key="1">
    <citation type="journal article" date="2014" name="Genome Announc.">
        <title>Draft Genome Sequence of Cytophaga fermentans JCM 21142T, a Facultative Anaerobe Isolated from Marine Mud.</title>
        <authorList>
            <person name="Starns D."/>
            <person name="Oshima K."/>
            <person name="Suda W."/>
            <person name="Iino T."/>
            <person name="Yuki M."/>
            <person name="Inoue J."/>
            <person name="Kitamura K."/>
            <person name="Iida T."/>
            <person name="Darby A."/>
            <person name="Hattori M."/>
            <person name="Ohkuma M."/>
        </authorList>
    </citation>
    <scope>NUCLEOTIDE SEQUENCE [LARGE SCALE GENOMIC DNA]</scope>
    <source>
        <strain evidence="5 6">JCM 21142</strain>
    </source>
</reference>
<dbReference type="AlphaFoldDB" id="W7Y954"/>
<dbReference type="eggNOG" id="COG1846">
    <property type="taxonomic scope" value="Bacteria"/>
</dbReference>
<dbReference type="Pfam" id="PF12802">
    <property type="entry name" value="MarR_2"/>
    <property type="match status" value="1"/>
</dbReference>
<dbReference type="EMBL" id="BAMD01000058">
    <property type="protein sequence ID" value="GAF04837.1"/>
    <property type="molecule type" value="Genomic_DNA"/>
</dbReference>
<evidence type="ECO:0000256" key="3">
    <source>
        <dbReference type="ARBA" id="ARBA00023163"/>
    </source>
</evidence>
<keyword evidence="2" id="KW-0238">DNA-binding</keyword>
<organism evidence="5 6">
    <name type="scientific">Saccharicrinis fermentans DSM 9555 = JCM 21142</name>
    <dbReference type="NCBI Taxonomy" id="869213"/>
    <lineage>
        <taxon>Bacteria</taxon>
        <taxon>Pseudomonadati</taxon>
        <taxon>Bacteroidota</taxon>
        <taxon>Bacteroidia</taxon>
        <taxon>Marinilabiliales</taxon>
        <taxon>Marinilabiliaceae</taxon>
        <taxon>Saccharicrinis</taxon>
    </lineage>
</organism>
<keyword evidence="1" id="KW-0805">Transcription regulation</keyword>
<accession>W7Y954</accession>
<protein>
    <submittedName>
        <fullName evidence="5">Multiple antibiotic resistance protein MarR</fullName>
    </submittedName>
</protein>
<comment type="caution">
    <text evidence="5">The sequence shown here is derived from an EMBL/GenBank/DDBJ whole genome shotgun (WGS) entry which is preliminary data.</text>
</comment>
<evidence type="ECO:0000259" key="4">
    <source>
        <dbReference type="PROSITE" id="PS50995"/>
    </source>
</evidence>
<dbReference type="Proteomes" id="UP000019402">
    <property type="component" value="Unassembled WGS sequence"/>
</dbReference>
<dbReference type="InterPro" id="IPR023187">
    <property type="entry name" value="Tscrpt_reg_MarR-type_CS"/>
</dbReference>
<dbReference type="GO" id="GO:0003677">
    <property type="term" value="F:DNA binding"/>
    <property type="evidence" value="ECO:0007669"/>
    <property type="project" value="UniProtKB-KW"/>
</dbReference>
<keyword evidence="3" id="KW-0804">Transcription</keyword>
<proteinExistence type="predicted"/>
<dbReference type="PRINTS" id="PR00598">
    <property type="entry name" value="HTHMARR"/>
</dbReference>
<evidence type="ECO:0000313" key="6">
    <source>
        <dbReference type="Proteomes" id="UP000019402"/>
    </source>
</evidence>
<dbReference type="InterPro" id="IPR036388">
    <property type="entry name" value="WH-like_DNA-bd_sf"/>
</dbReference>
<evidence type="ECO:0000313" key="5">
    <source>
        <dbReference type="EMBL" id="GAF04837.1"/>
    </source>
</evidence>
<dbReference type="STRING" id="869213.GCA_000517085_02193"/>
<dbReference type="InterPro" id="IPR036390">
    <property type="entry name" value="WH_DNA-bd_sf"/>
</dbReference>
<dbReference type="GO" id="GO:0006950">
    <property type="term" value="P:response to stress"/>
    <property type="evidence" value="ECO:0007669"/>
    <property type="project" value="TreeGrafter"/>
</dbReference>
<dbReference type="PANTHER" id="PTHR33164:SF89">
    <property type="entry name" value="MARR FAMILY REGULATORY PROTEIN"/>
    <property type="match status" value="1"/>
</dbReference>
<dbReference type="InterPro" id="IPR000835">
    <property type="entry name" value="HTH_MarR-typ"/>
</dbReference>
<dbReference type="PROSITE" id="PS50995">
    <property type="entry name" value="HTH_MARR_2"/>
    <property type="match status" value="1"/>
</dbReference>
<dbReference type="PROSITE" id="PS01117">
    <property type="entry name" value="HTH_MARR_1"/>
    <property type="match status" value="1"/>
</dbReference>
<dbReference type="SUPFAM" id="SSF46785">
    <property type="entry name" value="Winged helix' DNA-binding domain"/>
    <property type="match status" value="1"/>
</dbReference>
<sequence>MFFYWHDDHEMDTTEILIKIRKIVRSIDIESKKIQKEYGVSIPQVLCLNFLKISPNFQATQSEIKKFLNLNASTVSGIINRLEKKGYLARLPKSVDKRVVNIALTSSGDKALSTMPSLLHEQLSYKLKQLNDQELRTVEYGLETLVKMLEIEKVEASPLITTGASLDEYNDENNTNEKTK</sequence>
<evidence type="ECO:0000256" key="2">
    <source>
        <dbReference type="ARBA" id="ARBA00023125"/>
    </source>
</evidence>
<gene>
    <name evidence="5" type="ORF">JCM21142_93557</name>
</gene>
<keyword evidence="6" id="KW-1185">Reference proteome</keyword>
<evidence type="ECO:0000256" key="1">
    <source>
        <dbReference type="ARBA" id="ARBA00023015"/>
    </source>
</evidence>
<name>W7Y954_9BACT</name>
<feature type="domain" description="HTH marR-type" evidence="4">
    <location>
        <begin position="13"/>
        <end position="147"/>
    </location>
</feature>
<dbReference type="PANTHER" id="PTHR33164">
    <property type="entry name" value="TRANSCRIPTIONAL REGULATOR, MARR FAMILY"/>
    <property type="match status" value="1"/>
</dbReference>
<dbReference type="Gene3D" id="1.10.10.10">
    <property type="entry name" value="Winged helix-like DNA-binding domain superfamily/Winged helix DNA-binding domain"/>
    <property type="match status" value="1"/>
</dbReference>